<dbReference type="PROSITE" id="PS52016">
    <property type="entry name" value="TONB_DEPENDENT_REC_3"/>
    <property type="match status" value="1"/>
</dbReference>
<comment type="similarity">
    <text evidence="7">Belongs to the TonB-dependent receptor family.</text>
</comment>
<dbReference type="NCBIfam" id="TIGR04056">
    <property type="entry name" value="OMP_RagA_SusC"/>
    <property type="match status" value="1"/>
</dbReference>
<dbReference type="Proteomes" id="UP001303899">
    <property type="component" value="Unassembled WGS sequence"/>
</dbReference>
<keyword evidence="3 7" id="KW-1134">Transmembrane beta strand</keyword>
<keyword evidence="10" id="KW-0675">Receptor</keyword>
<evidence type="ECO:0000313" key="11">
    <source>
        <dbReference type="Proteomes" id="UP001303899"/>
    </source>
</evidence>
<evidence type="ECO:0000256" key="6">
    <source>
        <dbReference type="ARBA" id="ARBA00023237"/>
    </source>
</evidence>
<feature type="signal peptide" evidence="8">
    <location>
        <begin position="1"/>
        <end position="27"/>
    </location>
</feature>
<comment type="subcellular location">
    <subcellularLocation>
        <location evidence="1 7">Cell outer membrane</location>
        <topology evidence="1 7">Multi-pass membrane protein</topology>
    </subcellularLocation>
</comment>
<name>A0ABU5S6L2_9BACT</name>
<organism evidence="10 11">
    <name type="scientific">Arcicella gelida</name>
    <dbReference type="NCBI Taxonomy" id="2984195"/>
    <lineage>
        <taxon>Bacteria</taxon>
        <taxon>Pseudomonadati</taxon>
        <taxon>Bacteroidota</taxon>
        <taxon>Cytophagia</taxon>
        <taxon>Cytophagales</taxon>
        <taxon>Flectobacillaceae</taxon>
        <taxon>Arcicella</taxon>
    </lineage>
</organism>
<evidence type="ECO:0000256" key="4">
    <source>
        <dbReference type="ARBA" id="ARBA00022692"/>
    </source>
</evidence>
<dbReference type="InterPro" id="IPR037066">
    <property type="entry name" value="Plug_dom_sf"/>
</dbReference>
<keyword evidence="2 7" id="KW-0813">Transport</keyword>
<evidence type="ECO:0000313" key="10">
    <source>
        <dbReference type="EMBL" id="MEA5404090.1"/>
    </source>
</evidence>
<gene>
    <name evidence="10" type="ORF">VB776_14260</name>
</gene>
<dbReference type="Gene3D" id="2.170.130.10">
    <property type="entry name" value="TonB-dependent receptor, plug domain"/>
    <property type="match status" value="1"/>
</dbReference>
<evidence type="ECO:0000256" key="2">
    <source>
        <dbReference type="ARBA" id="ARBA00022448"/>
    </source>
</evidence>
<evidence type="ECO:0000256" key="7">
    <source>
        <dbReference type="PROSITE-ProRule" id="PRU01360"/>
    </source>
</evidence>
<keyword evidence="4 7" id="KW-0812">Transmembrane</keyword>
<dbReference type="NCBIfam" id="TIGR04057">
    <property type="entry name" value="SusC_RagA_signa"/>
    <property type="match status" value="1"/>
</dbReference>
<dbReference type="InterPro" id="IPR012910">
    <property type="entry name" value="Plug_dom"/>
</dbReference>
<feature type="domain" description="TonB-dependent receptor plug" evidence="9">
    <location>
        <begin position="121"/>
        <end position="228"/>
    </location>
</feature>
<dbReference type="InterPro" id="IPR039426">
    <property type="entry name" value="TonB-dep_rcpt-like"/>
</dbReference>
<dbReference type="Pfam" id="PF13715">
    <property type="entry name" value="CarbopepD_reg_2"/>
    <property type="match status" value="1"/>
</dbReference>
<dbReference type="InterPro" id="IPR008969">
    <property type="entry name" value="CarboxyPept-like_regulatory"/>
</dbReference>
<protein>
    <submittedName>
        <fullName evidence="10">TonB-dependent receptor</fullName>
    </submittedName>
</protein>
<reference evidence="10 11" key="1">
    <citation type="submission" date="2023-12" db="EMBL/GenBank/DDBJ databases">
        <title>Novel species of the genus Arcicella isolated from rivers.</title>
        <authorList>
            <person name="Lu H."/>
        </authorList>
    </citation>
    <scope>NUCLEOTIDE SEQUENCE [LARGE SCALE GENOMIC DNA]</scope>
    <source>
        <strain evidence="10 11">DC2W</strain>
    </source>
</reference>
<evidence type="ECO:0000259" key="9">
    <source>
        <dbReference type="Pfam" id="PF07715"/>
    </source>
</evidence>
<keyword evidence="11" id="KW-1185">Reference proteome</keyword>
<evidence type="ECO:0000256" key="1">
    <source>
        <dbReference type="ARBA" id="ARBA00004571"/>
    </source>
</evidence>
<proteinExistence type="inferred from homology"/>
<comment type="caution">
    <text evidence="10">The sequence shown here is derived from an EMBL/GenBank/DDBJ whole genome shotgun (WGS) entry which is preliminary data.</text>
</comment>
<dbReference type="InterPro" id="IPR023997">
    <property type="entry name" value="TonB-dep_OMP_SusC/RagA_CS"/>
</dbReference>
<dbReference type="SUPFAM" id="SSF56935">
    <property type="entry name" value="Porins"/>
    <property type="match status" value="1"/>
</dbReference>
<dbReference type="Pfam" id="PF07715">
    <property type="entry name" value="Plug"/>
    <property type="match status" value="1"/>
</dbReference>
<dbReference type="InterPro" id="IPR023996">
    <property type="entry name" value="TonB-dep_OMP_SusC/RagA"/>
</dbReference>
<dbReference type="SUPFAM" id="SSF49464">
    <property type="entry name" value="Carboxypeptidase regulatory domain-like"/>
    <property type="match status" value="1"/>
</dbReference>
<dbReference type="Gene3D" id="2.60.40.1120">
    <property type="entry name" value="Carboxypeptidase-like, regulatory domain"/>
    <property type="match status" value="1"/>
</dbReference>
<accession>A0ABU5S6L2</accession>
<keyword evidence="5 7" id="KW-0472">Membrane</keyword>
<feature type="chain" id="PRO_5046668813" evidence="8">
    <location>
        <begin position="28"/>
        <end position="1090"/>
    </location>
</feature>
<keyword evidence="8" id="KW-0732">Signal</keyword>
<evidence type="ECO:0000256" key="3">
    <source>
        <dbReference type="ARBA" id="ARBA00022452"/>
    </source>
</evidence>
<sequence>MNTKFYSTWRGMLLSCVFLLSTFLTMAQDRRVTGKVTGMDGQGIPGVSVLLKGTQTGVSTDANGSFAINLKSGKDVLLISAIGYKSTEVKVGSQSNVDVKLAEDVSALDEVIVTGYSSSNKKESTAAVATVKAKDLTVVPSGNVEQQLQGRVAGVTLITNGQPGTSSIIRVRGFGSIGPAGSNDPLYVVDGVPVQSTDFLSPNDIESTTVLKDAAAASIYGARAANGVIVYVTKRGTKKARKMEVTYDGVYGVTDPNAAGAPKNLTPQEEADWTKIAQINTNIANKLSRTANPTEWANGLKHPQYGNGETATIPNYLYANGQSGVYGTVDIAAVRAAAQADPYGVFLIKPNMAGTNWYKEITRSAPLMRHSLGLSGGTENGRYYFGLSAQQQDGILITNSFKRYSFRANSEFDLGKRVRIGENLQFTYRSVLGQSGATNGLGIAQDESPILAAYRMPSIIPVYDELGNYASTKAGGFNNPRNPVRQLRNNNTNDNNFNANGFGNVYVEVDPIANLTLRTSIGGQFNSYYFKDYGYKYLGDSEPEGNNSFSEGSGFNFSWVFTNTAAYKAKFGSHSISALAGIEALNTGKGRQISGSGINPFSTDLDYVNLSKVQNPQVNSGLFSGVNFYSLFSKVDYSLQDKYYLSAVVRRDGSSRFGANNRYGVFPAFSAAWRMSSEDFMKEIPFITDLKIRGGWGQMGNSNPVDPSNQYSLFGSNRGNSYYPISGTNNGADEGYYRTRIGNNNAKWETSTTTNIGIDATFLNGKLEAVIDFWRKDTKDLLYQVPIPGVVGVLASAPSVNIASMRNQGLDIQLINHGKFTQDIKYDITWNSSFLSNKITSLTESIKFFSGAAYRGINPIRNAVDQPISSFFGYQVAGYFATKEEAEQSTQTGAGVGRFKYVDVNGDGKITPDDRTFLGNPVPVYTGGITLDVKYKQWDFSTYLYTSLGNKIFNMSKWYTAFYGSFQGSGKGAIAKESWTPALGNNAKAPIWESESNISTNGAENSWYVEDGSYLRMTNISVGYTLPKSLISKLGISKARVSGSVTNIFTITSYSGLDPGVGGAVDTNFGIDVGNYPVARGFNLGLNLTF</sequence>
<keyword evidence="6 7" id="KW-0998">Cell outer membrane</keyword>
<dbReference type="InterPro" id="IPR036942">
    <property type="entry name" value="Beta-barrel_TonB_sf"/>
</dbReference>
<evidence type="ECO:0000256" key="5">
    <source>
        <dbReference type="ARBA" id="ARBA00023136"/>
    </source>
</evidence>
<dbReference type="RefSeq" id="WP_323697385.1">
    <property type="nucleotide sequence ID" value="NZ_JAYGIL010000016.1"/>
</dbReference>
<dbReference type="EMBL" id="JAYGIL010000016">
    <property type="protein sequence ID" value="MEA5404090.1"/>
    <property type="molecule type" value="Genomic_DNA"/>
</dbReference>
<dbReference type="Gene3D" id="2.40.170.20">
    <property type="entry name" value="TonB-dependent receptor, beta-barrel domain"/>
    <property type="match status" value="1"/>
</dbReference>
<evidence type="ECO:0000256" key="8">
    <source>
        <dbReference type="SAM" id="SignalP"/>
    </source>
</evidence>